<keyword evidence="9" id="KW-1185">Reference proteome</keyword>
<evidence type="ECO:0000256" key="4">
    <source>
        <dbReference type="ARBA" id="ARBA00023242"/>
    </source>
</evidence>
<evidence type="ECO:0000256" key="3">
    <source>
        <dbReference type="ARBA" id="ARBA00006427"/>
    </source>
</evidence>
<evidence type="ECO:0000256" key="1">
    <source>
        <dbReference type="ARBA" id="ARBA00004604"/>
    </source>
</evidence>
<dbReference type="Pfam" id="PF25781">
    <property type="entry name" value="TPR_TEX10"/>
    <property type="match status" value="1"/>
</dbReference>
<reference evidence="8 9" key="1">
    <citation type="submission" date="2023-10" db="EMBL/GenBank/DDBJ databases">
        <title>Chromosome-scale genome assembly provides insights into flower coloration mechanisms of Canna indica.</title>
        <authorList>
            <person name="Li C."/>
        </authorList>
    </citation>
    <scope>NUCLEOTIDE SEQUENCE [LARGE SCALE GENOMIC DNA]</scope>
    <source>
        <tissue evidence="8">Flower</tissue>
    </source>
</reference>
<feature type="domain" description="TEX10-like TPR repeats" evidence="7">
    <location>
        <begin position="492"/>
        <end position="850"/>
    </location>
</feature>
<evidence type="ECO:0000313" key="9">
    <source>
        <dbReference type="Proteomes" id="UP001327560"/>
    </source>
</evidence>
<dbReference type="PANTHER" id="PTHR16056:SF2">
    <property type="entry name" value="TESTIS-EXPRESSED PROTEIN 10"/>
    <property type="match status" value="1"/>
</dbReference>
<dbReference type="FunFam" id="1.25.10.10:FF:000348">
    <property type="entry name" value="uncharacterized protein LOC106763108 isoform X2"/>
    <property type="match status" value="1"/>
</dbReference>
<dbReference type="InterPro" id="IPR011989">
    <property type="entry name" value="ARM-like"/>
</dbReference>
<accession>A0AAQ3QF70</accession>
<dbReference type="Gene3D" id="1.25.10.10">
    <property type="entry name" value="Leucine-rich Repeat Variant"/>
    <property type="match status" value="1"/>
</dbReference>
<feature type="domain" description="Pre-rRNA-processing protein Ipi1 N-terminal" evidence="6">
    <location>
        <begin position="145"/>
        <end position="209"/>
    </location>
</feature>
<name>A0AAQ3QF70_9LILI</name>
<dbReference type="GO" id="GO:0005634">
    <property type="term" value="C:nucleus"/>
    <property type="evidence" value="ECO:0007669"/>
    <property type="project" value="UniProtKB-SubCell"/>
</dbReference>
<comment type="similarity">
    <text evidence="3">Belongs to the IPI1/TEX10 family.</text>
</comment>
<protein>
    <submittedName>
        <fullName evidence="8">Testis-expressed sequence 10 protein isoform X2</fullName>
    </submittedName>
</protein>
<evidence type="ECO:0000256" key="2">
    <source>
        <dbReference type="ARBA" id="ARBA00004642"/>
    </source>
</evidence>
<evidence type="ECO:0000259" key="7">
    <source>
        <dbReference type="Pfam" id="PF25781"/>
    </source>
</evidence>
<organism evidence="8 9">
    <name type="scientific">Canna indica</name>
    <name type="common">Indian-shot</name>
    <dbReference type="NCBI Taxonomy" id="4628"/>
    <lineage>
        <taxon>Eukaryota</taxon>
        <taxon>Viridiplantae</taxon>
        <taxon>Streptophyta</taxon>
        <taxon>Embryophyta</taxon>
        <taxon>Tracheophyta</taxon>
        <taxon>Spermatophyta</taxon>
        <taxon>Magnoliopsida</taxon>
        <taxon>Liliopsida</taxon>
        <taxon>Zingiberales</taxon>
        <taxon>Cannaceae</taxon>
        <taxon>Canna</taxon>
    </lineage>
</organism>
<dbReference type="InterPro" id="IPR016024">
    <property type="entry name" value="ARM-type_fold"/>
</dbReference>
<keyword evidence="4" id="KW-0539">Nucleus</keyword>
<sequence>MVRPKSASSKKQKHGVDFKKIKRKIGRKLPPPKNATNTQIRSKAIVLPEQSVASEREGLAVNKKGLTLRELMQQTSHHNAKIRRAALTGIKDVLLKHPSELKLHKLAIIEKLRERICDNDRVVRDMLYHLLKSVIFPSSKEEITAPIISLLMAYIFNAMTHMAVDIRLMAFKFFELVALNYPSSFMLYAEKVLDNYVDILRNNQIYLVEKSKLKNALGGLAHCLYLLSNKSQEDDILNNQNQSIAQQRGLYAYKSEVNEDHAGTASFTGKTKALVPVLINSFLESTSNIRTVDVIDAQSFDCMLCTLQCISLAVKIYKIDKPHASVLNGPDVMQNNMNIYLRKLWETFPVSQLFASPEKDDDKYIILDIKIAEIFLHIVNCVNDTNFLSAKLLGFIESLLLVGKHTRHKRLHIEKHMGFLLPFIPKLLSQVTGYWKSRLLEAFTCSFKECKVDSKLFLAYLSAVEELLLVTSNLGLLTYASSCEDFLGYQIAWMREIPIILLNLGNKHPSSTRVALKLLLRVGQSSIPNSPLGIEYDCLQFPLREFYGIKDHAGSIHYGPFMKLPSDCKELAICCFYYFSSLTSDFLESVTYCCLCDDMESLILLRIVEVVQSAYKSGHVPISEYIGFLVTLVARFRVTPERFLVERKQEKVSNRKTFKSLMGAIFGCLSQMGDKSLVLKLLFKNILSEMLLKLPFNNFGGLLRMIIELDTKLSKLLDEEIADLSKSLSRYLVDAASCISEDPDVAHRFNQIPAIDYYVKPCIILFIGSNSLLTYVLQLLDNFIVEDSIVLPSEFCINYGMEISGRIHAVTYILMFMLKYVILHRSLSRNKAAIEHILLNMEKLLESDKHGRSLEETSKLRSGLDQLKTRIHDLLQIRDTNNLAGA</sequence>
<comment type="subcellular location">
    <subcellularLocation>
        <location evidence="1">Nucleus</location>
        <location evidence="1">Nucleolus</location>
    </subcellularLocation>
    <subcellularLocation>
        <location evidence="2">Nucleus</location>
        <location evidence="2">Nucleoplasm</location>
    </subcellularLocation>
</comment>
<feature type="region of interest" description="Disordered" evidence="5">
    <location>
        <begin position="1"/>
        <end position="37"/>
    </location>
</feature>
<gene>
    <name evidence="8" type="ORF">Cni_G15720</name>
</gene>
<dbReference type="SUPFAM" id="SSF48371">
    <property type="entry name" value="ARM repeat"/>
    <property type="match status" value="1"/>
</dbReference>
<dbReference type="EMBL" id="CP136894">
    <property type="protein sequence ID" value="WOL06988.1"/>
    <property type="molecule type" value="Genomic_DNA"/>
</dbReference>
<dbReference type="Proteomes" id="UP001327560">
    <property type="component" value="Chromosome 5"/>
</dbReference>
<evidence type="ECO:0000256" key="5">
    <source>
        <dbReference type="SAM" id="MobiDB-lite"/>
    </source>
</evidence>
<dbReference type="PANTHER" id="PTHR16056">
    <property type="entry name" value="REGULATOR OF MICROTUBULE DYNAMICS PROTEIN"/>
    <property type="match status" value="1"/>
</dbReference>
<dbReference type="AlphaFoldDB" id="A0AAQ3QF70"/>
<proteinExistence type="inferred from homology"/>
<evidence type="ECO:0000259" key="6">
    <source>
        <dbReference type="Pfam" id="PF12333"/>
    </source>
</evidence>
<evidence type="ECO:0000313" key="8">
    <source>
        <dbReference type="EMBL" id="WOL06988.1"/>
    </source>
</evidence>
<dbReference type="Pfam" id="PF12333">
    <property type="entry name" value="Ipi1_N"/>
    <property type="match status" value="1"/>
</dbReference>
<dbReference type="InterPro" id="IPR024679">
    <property type="entry name" value="Ipi1_N"/>
</dbReference>
<dbReference type="InterPro" id="IPR057949">
    <property type="entry name" value="TPR_TEX10"/>
</dbReference>